<dbReference type="InterPro" id="IPR018510">
    <property type="entry name" value="DAP_epimerase_AS"/>
</dbReference>
<comment type="pathway">
    <text evidence="1">Amino-acid biosynthesis; L-lysine biosynthesis via DAP pathway; DL-2,6-diaminopimelate from LL-2,6-diaminopimelate: step 1/1.</text>
</comment>
<dbReference type="Gene3D" id="3.10.310.10">
    <property type="entry name" value="Diaminopimelate Epimerase, Chain A, domain 1"/>
    <property type="match status" value="2"/>
</dbReference>
<proteinExistence type="inferred from homology"/>
<evidence type="ECO:0000313" key="11">
    <source>
        <dbReference type="Proteomes" id="UP000028730"/>
    </source>
</evidence>
<dbReference type="SUPFAM" id="SSF54506">
    <property type="entry name" value="Diaminopimelate epimerase-like"/>
    <property type="match status" value="2"/>
</dbReference>
<evidence type="ECO:0000256" key="8">
    <source>
        <dbReference type="PROSITE-ProRule" id="PRU10125"/>
    </source>
</evidence>
<sequence>MTLPKFVCKAQATGNDFLLYIDSQGVYEPTCDEVRRLCDRHFGIGADGLIRVAHPEAVSDIDAGMLHACHHVGALWFMDYRNADGSLAEMCGNGTRAVALFAQHEGLADQPGGEPFVLGTRAGVRTLRSLGSMYPYGDAVFEVSLGGSRAVHQDAYRVSLPGVAGSWSGTFVDMGNPHVVVVEAGRGGNSRDRNGWVEDRREGDGGALGRLDSSLRAGEGMSVLPDVDALDLSWPPSVEPCIATGQNVEFVRIDGIEDSQGCGAATMRVFERGCGETLSCGTGLGATAVTLSKKTGIDEWDIRVRGGVLHVSVSDEDVKLTGNAALVGCVELW</sequence>
<evidence type="ECO:0000256" key="4">
    <source>
        <dbReference type="ARBA" id="ARBA00022605"/>
    </source>
</evidence>
<evidence type="ECO:0000256" key="7">
    <source>
        <dbReference type="ARBA" id="ARBA00051712"/>
    </source>
</evidence>
<keyword evidence="11" id="KW-1185">Reference proteome</keyword>
<evidence type="ECO:0000256" key="9">
    <source>
        <dbReference type="SAM" id="MobiDB-lite"/>
    </source>
</evidence>
<keyword evidence="6 10" id="KW-0413">Isomerase</keyword>
<dbReference type="OrthoDB" id="9805408at2"/>
<dbReference type="EC" id="5.1.1.7" evidence="3"/>
<keyword evidence="4" id="KW-0028">Amino-acid biosynthesis</keyword>
<dbReference type="InterPro" id="IPR001653">
    <property type="entry name" value="DAP_epimerase_DapF"/>
</dbReference>
<gene>
    <name evidence="10" type="ORF">BBOMB_0332</name>
</gene>
<feature type="region of interest" description="Disordered" evidence="9">
    <location>
        <begin position="190"/>
        <end position="211"/>
    </location>
</feature>
<reference evidence="10 11" key="1">
    <citation type="journal article" date="2014" name="Appl. Environ. Microbiol.">
        <title>Genomic encyclopedia of type strains of the genus Bifidobacterium.</title>
        <authorList>
            <person name="Milani C."/>
            <person name="Lugli G.A."/>
            <person name="Duranti S."/>
            <person name="Turroni F."/>
            <person name="Bottacini F."/>
            <person name="Mangifesta M."/>
            <person name="Sanchez B."/>
            <person name="Viappiani A."/>
            <person name="Mancabelli L."/>
            <person name="Taminiau B."/>
            <person name="Delcenserie V."/>
            <person name="Barrangou R."/>
            <person name="Margolles A."/>
            <person name="van Sinderen D."/>
            <person name="Ventura M."/>
        </authorList>
    </citation>
    <scope>NUCLEOTIDE SEQUENCE [LARGE SCALE GENOMIC DNA]</scope>
    <source>
        <strain evidence="10 11">DSM 19703</strain>
    </source>
</reference>
<dbReference type="eggNOG" id="COG0253">
    <property type="taxonomic scope" value="Bacteria"/>
</dbReference>
<comment type="similarity">
    <text evidence="2">Belongs to the diaminopimelate epimerase family.</text>
</comment>
<protein>
    <recommendedName>
        <fullName evidence="3">diaminopimelate epimerase</fullName>
        <ecNumber evidence="3">5.1.1.7</ecNumber>
    </recommendedName>
</protein>
<feature type="active site" evidence="8">
    <location>
        <position position="91"/>
    </location>
</feature>
<dbReference type="GO" id="GO:0005829">
    <property type="term" value="C:cytosol"/>
    <property type="evidence" value="ECO:0007669"/>
    <property type="project" value="TreeGrafter"/>
</dbReference>
<feature type="compositionally biased region" description="Basic and acidic residues" evidence="9">
    <location>
        <begin position="190"/>
        <end position="204"/>
    </location>
</feature>
<name>A0A080N242_9BIFI</name>
<dbReference type="PANTHER" id="PTHR31689">
    <property type="entry name" value="DIAMINOPIMELATE EPIMERASE, CHLOROPLASTIC"/>
    <property type="match status" value="1"/>
</dbReference>
<evidence type="ECO:0000256" key="6">
    <source>
        <dbReference type="ARBA" id="ARBA00023235"/>
    </source>
</evidence>
<dbReference type="GO" id="GO:0008837">
    <property type="term" value="F:diaminopimelate epimerase activity"/>
    <property type="evidence" value="ECO:0007669"/>
    <property type="project" value="UniProtKB-EC"/>
</dbReference>
<evidence type="ECO:0000313" key="10">
    <source>
        <dbReference type="EMBL" id="KFF31002.1"/>
    </source>
</evidence>
<dbReference type="STRING" id="1341695.BBOMB_0332"/>
<evidence type="ECO:0000256" key="2">
    <source>
        <dbReference type="ARBA" id="ARBA00010219"/>
    </source>
</evidence>
<dbReference type="UniPathway" id="UPA00034">
    <property type="reaction ID" value="UER00025"/>
</dbReference>
<accession>A0A080N242</accession>
<keyword evidence="5" id="KW-0457">Lysine biosynthesis</keyword>
<evidence type="ECO:0000256" key="1">
    <source>
        <dbReference type="ARBA" id="ARBA00005196"/>
    </source>
</evidence>
<dbReference type="GO" id="GO:0009089">
    <property type="term" value="P:lysine biosynthetic process via diaminopimelate"/>
    <property type="evidence" value="ECO:0007669"/>
    <property type="project" value="UniProtKB-UniPathway"/>
</dbReference>
<evidence type="ECO:0000256" key="5">
    <source>
        <dbReference type="ARBA" id="ARBA00023154"/>
    </source>
</evidence>
<organism evidence="10 11">
    <name type="scientific">Bifidobacterium bombi DSM 19703</name>
    <dbReference type="NCBI Taxonomy" id="1341695"/>
    <lineage>
        <taxon>Bacteria</taxon>
        <taxon>Bacillati</taxon>
        <taxon>Actinomycetota</taxon>
        <taxon>Actinomycetes</taxon>
        <taxon>Bifidobacteriales</taxon>
        <taxon>Bifidobacteriaceae</taxon>
        <taxon>Bifidobacterium</taxon>
    </lineage>
</organism>
<dbReference type="AlphaFoldDB" id="A0A080N242"/>
<comment type="caution">
    <text evidence="10">The sequence shown here is derived from an EMBL/GenBank/DDBJ whole genome shotgun (WGS) entry which is preliminary data.</text>
</comment>
<dbReference type="RefSeq" id="WP_044086518.1">
    <property type="nucleotide sequence ID" value="NZ_ATLK01000001.1"/>
</dbReference>
<dbReference type="EMBL" id="ATLK01000001">
    <property type="protein sequence ID" value="KFF31002.1"/>
    <property type="molecule type" value="Genomic_DNA"/>
</dbReference>
<dbReference type="Proteomes" id="UP000028730">
    <property type="component" value="Unassembled WGS sequence"/>
</dbReference>
<dbReference type="Pfam" id="PF01678">
    <property type="entry name" value="DAP_epimerase"/>
    <property type="match status" value="2"/>
</dbReference>
<dbReference type="PROSITE" id="PS01326">
    <property type="entry name" value="DAP_EPIMERASE"/>
    <property type="match status" value="1"/>
</dbReference>
<comment type="catalytic activity">
    <reaction evidence="7">
        <text>(2S,6S)-2,6-diaminopimelate = meso-2,6-diaminopimelate</text>
        <dbReference type="Rhea" id="RHEA:15393"/>
        <dbReference type="ChEBI" id="CHEBI:57609"/>
        <dbReference type="ChEBI" id="CHEBI:57791"/>
        <dbReference type="EC" id="5.1.1.7"/>
    </reaction>
</comment>
<dbReference type="PANTHER" id="PTHR31689:SF0">
    <property type="entry name" value="DIAMINOPIMELATE EPIMERASE"/>
    <property type="match status" value="1"/>
</dbReference>
<evidence type="ECO:0000256" key="3">
    <source>
        <dbReference type="ARBA" id="ARBA00013080"/>
    </source>
</evidence>